<dbReference type="EMBL" id="JH003541">
    <property type="protein sequence ID" value="EGW00558.1"/>
    <property type="molecule type" value="Genomic_DNA"/>
</dbReference>
<evidence type="ECO:0000313" key="2">
    <source>
        <dbReference type="Proteomes" id="UP000001075"/>
    </source>
</evidence>
<accession>G3IK99</accession>
<reference evidence="2" key="1">
    <citation type="journal article" date="2011" name="Nat. Biotechnol.">
        <title>The genomic sequence of the Chinese hamster ovary (CHO)-K1 cell line.</title>
        <authorList>
            <person name="Xu X."/>
            <person name="Nagarajan H."/>
            <person name="Lewis N.E."/>
            <person name="Pan S."/>
            <person name="Cai Z."/>
            <person name="Liu X."/>
            <person name="Chen W."/>
            <person name="Xie M."/>
            <person name="Wang W."/>
            <person name="Hammond S."/>
            <person name="Andersen M.R."/>
            <person name="Neff N."/>
            <person name="Passarelli B."/>
            <person name="Koh W."/>
            <person name="Fan H.C."/>
            <person name="Wang J."/>
            <person name="Gui Y."/>
            <person name="Lee K.H."/>
            <person name="Betenbaugh M.J."/>
            <person name="Quake S.R."/>
            <person name="Famili I."/>
            <person name="Palsson B.O."/>
            <person name="Wang J."/>
        </authorList>
    </citation>
    <scope>NUCLEOTIDE SEQUENCE [LARGE SCALE GENOMIC DNA]</scope>
    <source>
        <strain evidence="2">CHO K1 cell line</strain>
    </source>
</reference>
<dbReference type="AlphaFoldDB" id="G3IK99"/>
<dbReference type="Proteomes" id="UP000001075">
    <property type="component" value="Unassembled WGS sequence"/>
</dbReference>
<organism evidence="1 2">
    <name type="scientific">Cricetulus griseus</name>
    <name type="common">Chinese hamster</name>
    <name type="synonym">Cricetulus barabensis griseus</name>
    <dbReference type="NCBI Taxonomy" id="10029"/>
    <lineage>
        <taxon>Eukaryota</taxon>
        <taxon>Metazoa</taxon>
        <taxon>Chordata</taxon>
        <taxon>Craniata</taxon>
        <taxon>Vertebrata</taxon>
        <taxon>Euteleostomi</taxon>
        <taxon>Mammalia</taxon>
        <taxon>Eutheria</taxon>
        <taxon>Euarchontoglires</taxon>
        <taxon>Glires</taxon>
        <taxon>Rodentia</taxon>
        <taxon>Myomorpha</taxon>
        <taxon>Muroidea</taxon>
        <taxon>Cricetidae</taxon>
        <taxon>Cricetinae</taxon>
        <taxon>Cricetulus</taxon>
    </lineage>
</organism>
<evidence type="ECO:0000313" key="1">
    <source>
        <dbReference type="EMBL" id="EGW00558.1"/>
    </source>
</evidence>
<name>G3IK99_CRIGR</name>
<gene>
    <name evidence="1" type="ORF">I79_024296</name>
</gene>
<sequence>MADQDRCRYNYRPWASDVASVTSPRTYTTTHTGFGHTCILAVHVLNYGPHLCWLGLFLQDGEVRSM</sequence>
<proteinExistence type="predicted"/>
<dbReference type="InParanoid" id="G3IK99"/>
<protein>
    <submittedName>
        <fullName evidence="1">Uncharacterized protein</fullName>
    </submittedName>
</protein>